<dbReference type="InterPro" id="IPR032710">
    <property type="entry name" value="NTF2-like_dom_sf"/>
</dbReference>
<protein>
    <recommendedName>
        <fullName evidence="3">Pathogen-related protein</fullName>
    </recommendedName>
</protein>
<accession>A0A7S4DTD8</accession>
<dbReference type="PANTHER" id="PTHR31723">
    <property type="entry name" value="PATHOGENESIS-RELATED FAMILY PROTEIN"/>
    <property type="match status" value="1"/>
</dbReference>
<sequence length="307" mass="34679">MSTTNTEANAEAAPSNVPSLAQTHMQGPLEVNGSGKALTKDELEQVKEKLKALKLERGLKEPVRSFMDDTKTKWRFGGPPDYSLTNYLYLQQRTKVHKEGSLEQVVENLVKTWEMERSHKLDYTEHKSVDQKNFRISANGGKIYNNKEANQVGNYNVLLDACPAKLWDKANISWEKSHDMFHTAFAAFPWEVLEVFSPPPKVAFTWRHWGNFTGTFEKNQGNGQLVEMFGFGTATVNSKLQLCDVEIFYNAEEFINVLRGTKKVDEVNQHWAKAASGGGCPFLHKATSSEKTDPKEEQKQKKGYVAA</sequence>
<dbReference type="EMBL" id="HBIV01028307">
    <property type="protein sequence ID" value="CAE0668636.1"/>
    <property type="molecule type" value="Transcribed_RNA"/>
</dbReference>
<dbReference type="AlphaFoldDB" id="A0A7S4DTD8"/>
<feature type="compositionally biased region" description="Basic and acidic residues" evidence="1">
    <location>
        <begin position="287"/>
        <end position="300"/>
    </location>
</feature>
<organism evidence="2">
    <name type="scientific">Lotharella globosa</name>
    <dbReference type="NCBI Taxonomy" id="91324"/>
    <lineage>
        <taxon>Eukaryota</taxon>
        <taxon>Sar</taxon>
        <taxon>Rhizaria</taxon>
        <taxon>Cercozoa</taxon>
        <taxon>Chlorarachniophyceae</taxon>
        <taxon>Lotharella</taxon>
    </lineage>
</organism>
<evidence type="ECO:0000256" key="1">
    <source>
        <dbReference type="SAM" id="MobiDB-lite"/>
    </source>
</evidence>
<dbReference type="PANTHER" id="PTHR31723:SF10">
    <property type="entry name" value="PATHOGEN-RELATED PROTEIN"/>
    <property type="match status" value="1"/>
</dbReference>
<feature type="compositionally biased region" description="Polar residues" evidence="1">
    <location>
        <begin position="16"/>
        <end position="25"/>
    </location>
</feature>
<evidence type="ECO:0008006" key="3">
    <source>
        <dbReference type="Google" id="ProtNLM"/>
    </source>
</evidence>
<evidence type="ECO:0000313" key="2">
    <source>
        <dbReference type="EMBL" id="CAE0668636.1"/>
    </source>
</evidence>
<dbReference type="Gene3D" id="3.10.450.50">
    <property type="match status" value="1"/>
</dbReference>
<reference evidence="2" key="1">
    <citation type="submission" date="2021-01" db="EMBL/GenBank/DDBJ databases">
        <authorList>
            <person name="Corre E."/>
            <person name="Pelletier E."/>
            <person name="Niang G."/>
            <person name="Scheremetjew M."/>
            <person name="Finn R."/>
            <person name="Kale V."/>
            <person name="Holt S."/>
            <person name="Cochrane G."/>
            <person name="Meng A."/>
            <person name="Brown T."/>
            <person name="Cohen L."/>
        </authorList>
    </citation>
    <scope>NUCLEOTIDE SEQUENCE</scope>
    <source>
        <strain evidence="2">CCCM811</strain>
    </source>
</reference>
<proteinExistence type="predicted"/>
<dbReference type="SUPFAM" id="SSF54427">
    <property type="entry name" value="NTF2-like"/>
    <property type="match status" value="1"/>
</dbReference>
<feature type="compositionally biased region" description="Low complexity" evidence="1">
    <location>
        <begin position="1"/>
        <end position="13"/>
    </location>
</feature>
<feature type="region of interest" description="Disordered" evidence="1">
    <location>
        <begin position="1"/>
        <end position="36"/>
    </location>
</feature>
<feature type="region of interest" description="Disordered" evidence="1">
    <location>
        <begin position="282"/>
        <end position="307"/>
    </location>
</feature>
<gene>
    <name evidence="2" type="ORF">LGLO00237_LOCUS20261</name>
</gene>
<name>A0A7S4DTD8_9EUKA</name>
<dbReference type="InterPro" id="IPR053218">
    <property type="entry name" value="Pathogen-related_defense"/>
</dbReference>